<evidence type="ECO:0000313" key="1">
    <source>
        <dbReference type="EMBL" id="SVB12025.1"/>
    </source>
</evidence>
<organism evidence="1">
    <name type="scientific">marine metagenome</name>
    <dbReference type="NCBI Taxonomy" id="408172"/>
    <lineage>
        <taxon>unclassified sequences</taxon>
        <taxon>metagenomes</taxon>
        <taxon>ecological metagenomes</taxon>
    </lineage>
</organism>
<reference evidence="1" key="1">
    <citation type="submission" date="2018-05" db="EMBL/GenBank/DDBJ databases">
        <authorList>
            <person name="Lanie J.A."/>
            <person name="Ng W.-L."/>
            <person name="Kazmierczak K.M."/>
            <person name="Andrzejewski T.M."/>
            <person name="Davidsen T.M."/>
            <person name="Wayne K.J."/>
            <person name="Tettelin H."/>
            <person name="Glass J.I."/>
            <person name="Rusch D."/>
            <person name="Podicherti R."/>
            <person name="Tsui H.-C.T."/>
            <person name="Winkler M.E."/>
        </authorList>
    </citation>
    <scope>NUCLEOTIDE SEQUENCE</scope>
</reference>
<dbReference type="AlphaFoldDB" id="A0A382BDX7"/>
<dbReference type="CDD" id="cd06587">
    <property type="entry name" value="VOC"/>
    <property type="match status" value="1"/>
</dbReference>
<dbReference type="Gene3D" id="3.10.180.10">
    <property type="entry name" value="2,3-Dihydroxybiphenyl 1,2-Dioxygenase, domain 1"/>
    <property type="match status" value="1"/>
</dbReference>
<dbReference type="SUPFAM" id="SSF54593">
    <property type="entry name" value="Glyoxalase/Bleomycin resistance protein/Dihydroxybiphenyl dioxygenase"/>
    <property type="match status" value="1"/>
</dbReference>
<feature type="non-terminal residue" evidence="1">
    <location>
        <position position="1"/>
    </location>
</feature>
<dbReference type="InterPro" id="IPR029068">
    <property type="entry name" value="Glyas_Bleomycin-R_OHBP_Dase"/>
</dbReference>
<accession>A0A382BDX7</accession>
<gene>
    <name evidence="1" type="ORF">METZ01_LOCUS164879</name>
</gene>
<proteinExistence type="predicted"/>
<name>A0A382BDX7_9ZZZZ</name>
<sequence length="94" mass="10229">QEVMGFQVVIKLEDPLWCELSTENRSVRVGLAQVREVSSGDTTPIFRVKDLRAAQAALASSHVATSDIEVVASQAKLLTFSDLDGNALMLQELL</sequence>
<dbReference type="EMBL" id="UINC01029390">
    <property type="protein sequence ID" value="SVB12025.1"/>
    <property type="molecule type" value="Genomic_DNA"/>
</dbReference>
<protein>
    <recommendedName>
        <fullName evidence="2">VOC domain-containing protein</fullName>
    </recommendedName>
</protein>
<evidence type="ECO:0008006" key="2">
    <source>
        <dbReference type="Google" id="ProtNLM"/>
    </source>
</evidence>